<evidence type="ECO:0000256" key="4">
    <source>
        <dbReference type="ARBA" id="ARBA00022777"/>
    </source>
</evidence>
<dbReference type="EMBL" id="JAOPGA020000931">
    <property type="protein sequence ID" value="KAL0483106.1"/>
    <property type="molecule type" value="Genomic_DNA"/>
</dbReference>
<keyword evidence="2" id="KW-0808">Transferase</keyword>
<name>A0AAW2Z1X9_9EUKA</name>
<keyword evidence="7" id="KW-0520">NAD</keyword>
<organism evidence="8 9">
    <name type="scientific">Acrasis kona</name>
    <dbReference type="NCBI Taxonomy" id="1008807"/>
    <lineage>
        <taxon>Eukaryota</taxon>
        <taxon>Discoba</taxon>
        <taxon>Heterolobosea</taxon>
        <taxon>Tetramitia</taxon>
        <taxon>Eutetramitia</taxon>
        <taxon>Acrasidae</taxon>
        <taxon>Acrasis</taxon>
    </lineage>
</organism>
<evidence type="ECO:0000313" key="8">
    <source>
        <dbReference type="EMBL" id="KAL0483106.1"/>
    </source>
</evidence>
<evidence type="ECO:0000256" key="5">
    <source>
        <dbReference type="ARBA" id="ARBA00022840"/>
    </source>
</evidence>
<dbReference type="InterPro" id="IPR017437">
    <property type="entry name" value="ATP-NAD_kinase_PpnK-typ_C"/>
</dbReference>
<evidence type="ECO:0000256" key="1">
    <source>
        <dbReference type="ARBA" id="ARBA00010995"/>
    </source>
</evidence>
<dbReference type="Gene3D" id="3.40.50.10330">
    <property type="entry name" value="Probable inorganic polyphosphate/atp-NAD kinase, domain 1"/>
    <property type="match status" value="1"/>
</dbReference>
<comment type="caution">
    <text evidence="8">The sequence shown here is derived from an EMBL/GenBank/DDBJ whole genome shotgun (WGS) entry which is preliminary data.</text>
</comment>
<evidence type="ECO:0000313" key="9">
    <source>
        <dbReference type="Proteomes" id="UP001431209"/>
    </source>
</evidence>
<proteinExistence type="inferred from homology"/>
<dbReference type="InterPro" id="IPR016064">
    <property type="entry name" value="NAD/diacylglycerol_kinase_sf"/>
</dbReference>
<dbReference type="GO" id="GO:0003951">
    <property type="term" value="F:NAD+ kinase activity"/>
    <property type="evidence" value="ECO:0007669"/>
    <property type="project" value="InterPro"/>
</dbReference>
<gene>
    <name evidence="8" type="ORF">AKO1_015006</name>
</gene>
<keyword evidence="4 8" id="KW-0418">Kinase</keyword>
<dbReference type="InterPro" id="IPR017438">
    <property type="entry name" value="ATP-NAD_kinase_N"/>
</dbReference>
<dbReference type="Proteomes" id="UP001431209">
    <property type="component" value="Unassembled WGS sequence"/>
</dbReference>
<dbReference type="HAMAP" id="MF_00361">
    <property type="entry name" value="NAD_kinase"/>
    <property type="match status" value="1"/>
</dbReference>
<evidence type="ECO:0000256" key="3">
    <source>
        <dbReference type="ARBA" id="ARBA00022741"/>
    </source>
</evidence>
<comment type="similarity">
    <text evidence="1">Belongs to the NAD kinase family.</text>
</comment>
<dbReference type="GO" id="GO:0005524">
    <property type="term" value="F:ATP binding"/>
    <property type="evidence" value="ECO:0007669"/>
    <property type="project" value="UniProtKB-KW"/>
</dbReference>
<dbReference type="PANTHER" id="PTHR20275:SF0">
    <property type="entry name" value="NAD KINASE"/>
    <property type="match status" value="1"/>
</dbReference>
<dbReference type="SUPFAM" id="SSF111331">
    <property type="entry name" value="NAD kinase/diacylglycerol kinase-like"/>
    <property type="match status" value="1"/>
</dbReference>
<keyword evidence="5" id="KW-0067">ATP-binding</keyword>
<reference evidence="8 9" key="1">
    <citation type="submission" date="2024-03" db="EMBL/GenBank/DDBJ databases">
        <title>The Acrasis kona genome and developmental transcriptomes reveal deep origins of eukaryotic multicellular pathways.</title>
        <authorList>
            <person name="Sheikh S."/>
            <person name="Fu C.-J."/>
            <person name="Brown M.W."/>
            <person name="Baldauf S.L."/>
        </authorList>
    </citation>
    <scope>NUCLEOTIDE SEQUENCE [LARGE SCALE GENOMIC DNA]</scope>
    <source>
        <strain evidence="8 9">ATCC MYA-3509</strain>
    </source>
</reference>
<evidence type="ECO:0000256" key="6">
    <source>
        <dbReference type="ARBA" id="ARBA00022857"/>
    </source>
</evidence>
<sequence>MKRSKDQLPSNNDGNNKFESEETYKKIVKDLCEVSIDCESKNKKIAIGEVGIEFVGQINTQTIDGCKKKEGFAIGPSTFELHWKQPPKAVLITKSEYSEKAEKALEDIFDYLTNEKKTKVFVEPKVWNQLKWKNLSTFMVADDEQYDIPTFLSECEVGKCCDPPKGCFQRIKTLQNLHEIIDFVICLGGDGTMLHTASLFQLAVPPILGFNLGSLGFLASFDVEGYKKYIDQVFQGDVYLSPRMRLTCKIRRADGQISEERHQILNELVLDRGPSPFLTNLECYCNNTFITSVQADGIIVATPTGSTAYSMSAGGSICHPNVNCIMLTPICPHTLSFRPILLPDSTILTLRVPDEARGTAWTSFDGKCRQELKKGDAIIVTTSVWPVPLITKVDETSEWFRHLTGSFNWNAREQQKSFK</sequence>
<evidence type="ECO:0000256" key="7">
    <source>
        <dbReference type="ARBA" id="ARBA00023027"/>
    </source>
</evidence>
<dbReference type="GO" id="GO:0006741">
    <property type="term" value="P:NADP+ biosynthetic process"/>
    <property type="evidence" value="ECO:0007669"/>
    <property type="project" value="InterPro"/>
</dbReference>
<dbReference type="AlphaFoldDB" id="A0AAW2Z1X9"/>
<dbReference type="InterPro" id="IPR002504">
    <property type="entry name" value="NADK"/>
</dbReference>
<protein>
    <submittedName>
        <fullName evidence="8">NAD+ kinase</fullName>
    </submittedName>
</protein>
<dbReference type="GO" id="GO:0019674">
    <property type="term" value="P:NAD+ metabolic process"/>
    <property type="evidence" value="ECO:0007669"/>
    <property type="project" value="InterPro"/>
</dbReference>
<accession>A0AAW2Z1X9</accession>
<dbReference type="Gene3D" id="2.60.200.30">
    <property type="entry name" value="Probable inorganic polyphosphate/atp-NAD kinase, domain 2"/>
    <property type="match status" value="1"/>
</dbReference>
<keyword evidence="9" id="KW-1185">Reference proteome</keyword>
<keyword evidence="3" id="KW-0547">Nucleotide-binding</keyword>
<dbReference type="Pfam" id="PF01513">
    <property type="entry name" value="NAD_kinase"/>
    <property type="match status" value="1"/>
</dbReference>
<dbReference type="FunFam" id="2.60.200.30:FF:000009">
    <property type="entry name" value="Poly(P)/ATP NAD kinase"/>
    <property type="match status" value="1"/>
</dbReference>
<dbReference type="PANTHER" id="PTHR20275">
    <property type="entry name" value="NAD KINASE"/>
    <property type="match status" value="1"/>
</dbReference>
<dbReference type="Pfam" id="PF20143">
    <property type="entry name" value="NAD_kinase_C"/>
    <property type="match status" value="1"/>
</dbReference>
<evidence type="ECO:0000256" key="2">
    <source>
        <dbReference type="ARBA" id="ARBA00022679"/>
    </source>
</evidence>
<keyword evidence="6" id="KW-0521">NADP</keyword>